<proteinExistence type="predicted"/>
<dbReference type="AlphaFoldDB" id="A0A0A8YTP3"/>
<sequence length="56" mass="6672">MCRRSRTSRSRTALWRPRTMSSSLNASNCRRCYWRGSGSGGLRMGSRWWSRWRRCG</sequence>
<protein>
    <submittedName>
        <fullName evidence="1">Uncharacterized protein</fullName>
    </submittedName>
</protein>
<accession>A0A0A8YTP3</accession>
<organism evidence="1">
    <name type="scientific">Arundo donax</name>
    <name type="common">Giant reed</name>
    <name type="synonym">Donax arundinaceus</name>
    <dbReference type="NCBI Taxonomy" id="35708"/>
    <lineage>
        <taxon>Eukaryota</taxon>
        <taxon>Viridiplantae</taxon>
        <taxon>Streptophyta</taxon>
        <taxon>Embryophyta</taxon>
        <taxon>Tracheophyta</taxon>
        <taxon>Spermatophyta</taxon>
        <taxon>Magnoliopsida</taxon>
        <taxon>Liliopsida</taxon>
        <taxon>Poales</taxon>
        <taxon>Poaceae</taxon>
        <taxon>PACMAD clade</taxon>
        <taxon>Arundinoideae</taxon>
        <taxon>Arundineae</taxon>
        <taxon>Arundo</taxon>
    </lineage>
</organism>
<reference evidence="1" key="1">
    <citation type="submission" date="2014-09" db="EMBL/GenBank/DDBJ databases">
        <authorList>
            <person name="Magalhaes I.L.F."/>
            <person name="Oliveira U."/>
            <person name="Santos F.R."/>
            <person name="Vidigal T.H.D.A."/>
            <person name="Brescovit A.D."/>
            <person name="Santos A.J."/>
        </authorList>
    </citation>
    <scope>NUCLEOTIDE SEQUENCE</scope>
    <source>
        <tissue evidence="1">Shoot tissue taken approximately 20 cm above the soil surface</tissue>
    </source>
</reference>
<name>A0A0A8YTP3_ARUDO</name>
<reference evidence="1" key="2">
    <citation type="journal article" date="2015" name="Data Brief">
        <title>Shoot transcriptome of the giant reed, Arundo donax.</title>
        <authorList>
            <person name="Barrero R.A."/>
            <person name="Guerrero F.D."/>
            <person name="Moolhuijzen P."/>
            <person name="Goolsby J.A."/>
            <person name="Tidwell J."/>
            <person name="Bellgard S.E."/>
            <person name="Bellgard M.I."/>
        </authorList>
    </citation>
    <scope>NUCLEOTIDE SEQUENCE</scope>
    <source>
        <tissue evidence="1">Shoot tissue taken approximately 20 cm above the soil surface</tissue>
    </source>
</reference>
<dbReference type="EMBL" id="GBRH01271948">
    <property type="protein sequence ID" value="JAD25947.1"/>
    <property type="molecule type" value="Transcribed_RNA"/>
</dbReference>
<evidence type="ECO:0000313" key="1">
    <source>
        <dbReference type="EMBL" id="JAD25947.1"/>
    </source>
</evidence>